<sequence length="85" mass="10113">MNDKKSIIYFYTKNNCKLCEDVKQLLQILQMDYQFTIVEQNIYKNDTLLEKYFLHIPVVKAGDMEISAEEISFATLEQFLQEHLT</sequence>
<evidence type="ECO:0000313" key="2">
    <source>
        <dbReference type="Proteomes" id="UP000321440"/>
    </source>
</evidence>
<accession>A0A511WBS5</accession>
<protein>
    <recommendedName>
        <fullName evidence="3">Thioredoxin family protein</fullName>
    </recommendedName>
</protein>
<gene>
    <name evidence="1" type="ORF">AHA02nite_24980</name>
</gene>
<dbReference type="InterPro" id="IPR008554">
    <property type="entry name" value="Glutaredoxin-like"/>
</dbReference>
<dbReference type="RefSeq" id="WP_146817761.1">
    <property type="nucleotide sequence ID" value="NZ_BJYA01000018.1"/>
</dbReference>
<proteinExistence type="predicted"/>
<dbReference type="Pfam" id="PF05768">
    <property type="entry name" value="Glrx-like"/>
    <property type="match status" value="1"/>
</dbReference>
<dbReference type="InterPro" id="IPR036249">
    <property type="entry name" value="Thioredoxin-like_sf"/>
</dbReference>
<reference evidence="1 2" key="1">
    <citation type="submission" date="2019-07" db="EMBL/GenBank/DDBJ databases">
        <title>Whole genome shotgun sequence of Alkalibacillus haloalkaliphilus NBRC 103110.</title>
        <authorList>
            <person name="Hosoyama A."/>
            <person name="Uohara A."/>
            <person name="Ohji S."/>
            <person name="Ichikawa N."/>
        </authorList>
    </citation>
    <scope>NUCLEOTIDE SEQUENCE [LARGE SCALE GENOMIC DNA]</scope>
    <source>
        <strain evidence="1 2">NBRC 103110</strain>
    </source>
</reference>
<dbReference type="Proteomes" id="UP000321440">
    <property type="component" value="Unassembled WGS sequence"/>
</dbReference>
<dbReference type="OrthoDB" id="32865at2"/>
<organism evidence="1 2">
    <name type="scientific">Alkalibacillus haloalkaliphilus</name>
    <dbReference type="NCBI Taxonomy" id="94136"/>
    <lineage>
        <taxon>Bacteria</taxon>
        <taxon>Bacillati</taxon>
        <taxon>Bacillota</taxon>
        <taxon>Bacilli</taxon>
        <taxon>Bacillales</taxon>
        <taxon>Bacillaceae</taxon>
        <taxon>Alkalibacillus</taxon>
    </lineage>
</organism>
<evidence type="ECO:0008006" key="3">
    <source>
        <dbReference type="Google" id="ProtNLM"/>
    </source>
</evidence>
<evidence type="ECO:0000313" key="1">
    <source>
        <dbReference type="EMBL" id="GEN46722.1"/>
    </source>
</evidence>
<dbReference type="EMBL" id="BJYA01000018">
    <property type="protein sequence ID" value="GEN46722.1"/>
    <property type="molecule type" value="Genomic_DNA"/>
</dbReference>
<name>A0A511WBS5_9BACI</name>
<dbReference type="SUPFAM" id="SSF52833">
    <property type="entry name" value="Thioredoxin-like"/>
    <property type="match status" value="1"/>
</dbReference>
<dbReference type="Gene3D" id="3.40.30.10">
    <property type="entry name" value="Glutaredoxin"/>
    <property type="match status" value="1"/>
</dbReference>
<comment type="caution">
    <text evidence="1">The sequence shown here is derived from an EMBL/GenBank/DDBJ whole genome shotgun (WGS) entry which is preliminary data.</text>
</comment>
<keyword evidence="2" id="KW-1185">Reference proteome</keyword>
<dbReference type="AlphaFoldDB" id="A0A511WBS5"/>